<name>A0AAX4P5U5_9CHLO</name>
<sequence>MLAWVEEIVQGAFTAGVNVPTFWFLNGCLVVLVGLCLVVALLASNGPSSAGIDLKFHFLVMAVLALGLGVSLNYVIHEAKVLKTKTHKGEKQG</sequence>
<reference evidence="2 3" key="1">
    <citation type="submission" date="2024-03" db="EMBL/GenBank/DDBJ databases">
        <title>Complete genome sequence of the green alga Chloropicon roscoffensis RCC1871.</title>
        <authorList>
            <person name="Lemieux C."/>
            <person name="Pombert J.-F."/>
            <person name="Otis C."/>
            <person name="Turmel M."/>
        </authorList>
    </citation>
    <scope>NUCLEOTIDE SEQUENCE [LARGE SCALE GENOMIC DNA]</scope>
    <source>
        <strain evidence="2 3">RCC1871</strain>
    </source>
</reference>
<dbReference type="Proteomes" id="UP001472866">
    <property type="component" value="Chromosome 04"/>
</dbReference>
<gene>
    <name evidence="2" type="ORF">HKI87_04g27890</name>
</gene>
<keyword evidence="3" id="KW-1185">Reference proteome</keyword>
<evidence type="ECO:0000313" key="3">
    <source>
        <dbReference type="Proteomes" id="UP001472866"/>
    </source>
</evidence>
<evidence type="ECO:0000256" key="1">
    <source>
        <dbReference type="SAM" id="Phobius"/>
    </source>
</evidence>
<dbReference type="EMBL" id="CP151504">
    <property type="protein sequence ID" value="WZN61254.1"/>
    <property type="molecule type" value="Genomic_DNA"/>
</dbReference>
<dbReference type="AlphaFoldDB" id="A0AAX4P5U5"/>
<keyword evidence="1" id="KW-0812">Transmembrane</keyword>
<evidence type="ECO:0000313" key="2">
    <source>
        <dbReference type="EMBL" id="WZN61254.1"/>
    </source>
</evidence>
<organism evidence="2 3">
    <name type="scientific">Chloropicon roscoffensis</name>
    <dbReference type="NCBI Taxonomy" id="1461544"/>
    <lineage>
        <taxon>Eukaryota</taxon>
        <taxon>Viridiplantae</taxon>
        <taxon>Chlorophyta</taxon>
        <taxon>Chloropicophyceae</taxon>
        <taxon>Chloropicales</taxon>
        <taxon>Chloropicaceae</taxon>
        <taxon>Chloropicon</taxon>
    </lineage>
</organism>
<accession>A0AAX4P5U5</accession>
<protein>
    <submittedName>
        <fullName evidence="2">Uncharacterized protein</fullName>
    </submittedName>
</protein>
<feature type="transmembrane region" description="Helical" evidence="1">
    <location>
        <begin position="22"/>
        <end position="44"/>
    </location>
</feature>
<keyword evidence="1" id="KW-0472">Membrane</keyword>
<keyword evidence="1" id="KW-1133">Transmembrane helix</keyword>
<proteinExistence type="predicted"/>
<feature type="transmembrane region" description="Helical" evidence="1">
    <location>
        <begin position="56"/>
        <end position="76"/>
    </location>
</feature>